<protein>
    <submittedName>
        <fullName evidence="2">Uncharacterized protein</fullName>
    </submittedName>
</protein>
<dbReference type="EMBL" id="BDSP01000061">
    <property type="protein sequence ID" value="GAX13240.1"/>
    <property type="molecule type" value="Genomic_DNA"/>
</dbReference>
<proteinExistence type="predicted"/>
<comment type="caution">
    <text evidence="2">The sequence shown here is derived from an EMBL/GenBank/DDBJ whole genome shotgun (WGS) entry which is preliminary data.</text>
</comment>
<dbReference type="OrthoDB" id="54536at2759"/>
<evidence type="ECO:0000313" key="2">
    <source>
        <dbReference type="EMBL" id="GAX13240.1"/>
    </source>
</evidence>
<feature type="region of interest" description="Disordered" evidence="1">
    <location>
        <begin position="1"/>
        <end position="112"/>
    </location>
</feature>
<sequence length="279" mass="31786">MNVEVTSRIMELPNFSTTEDGKVHDEDEEDYFVEGGSADKGVLELSGSDDEEDGDVPEMQKISSNRNTPGNIPRNYSYSSFLTRSERHRLEGKDPPLTPQEAAKRKVKFPDNDEELETIHEVEPVADEDKKNYWLDGSDFDRFDNDVKITVFRWKNHVSGDLKFDEENNSIRGLEGTITGSSREDARNKWKHRQAVLKAISASRLDGKSLDSIDWEKIREVSLQNSLQQLKKAVALGVKDEQARVSAWTGNISNAPHANPRETSKKNKKKGFNLMFWKK</sequence>
<dbReference type="AlphaFoldDB" id="A0A1Z5JGW5"/>
<evidence type="ECO:0000256" key="1">
    <source>
        <dbReference type="SAM" id="MobiDB-lite"/>
    </source>
</evidence>
<feature type="compositionally biased region" description="Acidic residues" evidence="1">
    <location>
        <begin position="47"/>
        <end position="56"/>
    </location>
</feature>
<evidence type="ECO:0000313" key="3">
    <source>
        <dbReference type="Proteomes" id="UP000198406"/>
    </source>
</evidence>
<feature type="compositionally biased region" description="Basic and acidic residues" evidence="1">
    <location>
        <begin position="102"/>
        <end position="112"/>
    </location>
</feature>
<feature type="compositionally biased region" description="Polar residues" evidence="1">
    <location>
        <begin position="61"/>
        <end position="83"/>
    </location>
</feature>
<organism evidence="2 3">
    <name type="scientific">Fistulifera solaris</name>
    <name type="common">Oleaginous diatom</name>
    <dbReference type="NCBI Taxonomy" id="1519565"/>
    <lineage>
        <taxon>Eukaryota</taxon>
        <taxon>Sar</taxon>
        <taxon>Stramenopiles</taxon>
        <taxon>Ochrophyta</taxon>
        <taxon>Bacillariophyta</taxon>
        <taxon>Bacillariophyceae</taxon>
        <taxon>Bacillariophycidae</taxon>
        <taxon>Naviculales</taxon>
        <taxon>Naviculaceae</taxon>
        <taxon>Fistulifera</taxon>
    </lineage>
</organism>
<dbReference type="InParanoid" id="A0A1Z5JGW5"/>
<accession>A0A1Z5JGW5</accession>
<keyword evidence="3" id="KW-1185">Reference proteome</keyword>
<name>A0A1Z5JGW5_FISSO</name>
<reference evidence="2 3" key="1">
    <citation type="journal article" date="2015" name="Plant Cell">
        <title>Oil accumulation by the oleaginous diatom Fistulifera solaris as revealed by the genome and transcriptome.</title>
        <authorList>
            <person name="Tanaka T."/>
            <person name="Maeda Y."/>
            <person name="Veluchamy A."/>
            <person name="Tanaka M."/>
            <person name="Abida H."/>
            <person name="Marechal E."/>
            <person name="Bowler C."/>
            <person name="Muto M."/>
            <person name="Sunaga Y."/>
            <person name="Tanaka M."/>
            <person name="Yoshino T."/>
            <person name="Taniguchi T."/>
            <person name="Fukuda Y."/>
            <person name="Nemoto M."/>
            <person name="Matsumoto M."/>
            <person name="Wong P.S."/>
            <person name="Aburatani S."/>
            <person name="Fujibuchi W."/>
        </authorList>
    </citation>
    <scope>NUCLEOTIDE SEQUENCE [LARGE SCALE GENOMIC DNA]</scope>
    <source>
        <strain evidence="2 3">JPCC DA0580</strain>
    </source>
</reference>
<feature type="compositionally biased region" description="Basic and acidic residues" evidence="1">
    <location>
        <begin position="84"/>
        <end position="94"/>
    </location>
</feature>
<gene>
    <name evidence="2" type="ORF">FisN_17Hh175</name>
</gene>
<dbReference type="Proteomes" id="UP000198406">
    <property type="component" value="Unassembled WGS sequence"/>
</dbReference>